<dbReference type="SUPFAM" id="SSF101447">
    <property type="entry name" value="Formin homology 2 domain (FH2 domain)"/>
    <property type="match status" value="1"/>
</dbReference>
<sequence>MTVLRTFLLLLVFCSISCASKKEVVKKTSPEKVVIDSLIITKVPDQVPPPPPPPPPIPEEGEPMEVDSVYIPAPPQPPKLVNATNTSFHQKWDLVLKQYVTDQGNVDYSGIRNSSDFDIYIDWLVHNKPKNTSSDVEQLVFWINAYNALTIDLILRNYPVKSIKDIKDPWDQRLWKFGDKWLNLNDIEHKILREMGEPRIHFAIVCASESCPKLQNEAFTASNLEALLTKSTKEFLKDNSKNEITKNSLKLSKIFKWFAKDFKQNGSLIDFLNRYTDVNISEGARKNYKDYNWDLND</sequence>
<protein>
    <submittedName>
        <fullName evidence="3">DUF547 domain-containing protein</fullName>
    </submittedName>
</protein>
<evidence type="ECO:0000256" key="1">
    <source>
        <dbReference type="SAM" id="SignalP"/>
    </source>
</evidence>
<evidence type="ECO:0000259" key="2">
    <source>
        <dbReference type="Pfam" id="PF04784"/>
    </source>
</evidence>
<dbReference type="PANTHER" id="PTHR46361:SF3">
    <property type="entry name" value="ELECTRON CARRIER_ PROTEIN DISULFIDE OXIDOREDUCTASE"/>
    <property type="match status" value="1"/>
</dbReference>
<evidence type="ECO:0000313" key="3">
    <source>
        <dbReference type="EMBL" id="MCA0152017.1"/>
    </source>
</evidence>
<name>A0ABS7XWJ7_9FLAO</name>
<feature type="signal peptide" evidence="1">
    <location>
        <begin position="1"/>
        <end position="19"/>
    </location>
</feature>
<dbReference type="InterPro" id="IPR006869">
    <property type="entry name" value="DUF547"/>
</dbReference>
<accession>A0ABS7XWJ7</accession>
<dbReference type="EMBL" id="JAIUJS010000001">
    <property type="protein sequence ID" value="MCA0152017.1"/>
    <property type="molecule type" value="Genomic_DNA"/>
</dbReference>
<feature type="domain" description="DUF547" evidence="2">
    <location>
        <begin position="134"/>
        <end position="236"/>
    </location>
</feature>
<proteinExistence type="predicted"/>
<keyword evidence="1" id="KW-0732">Signal</keyword>
<dbReference type="PANTHER" id="PTHR46361">
    <property type="entry name" value="ELECTRON CARRIER/ PROTEIN DISULFIDE OXIDOREDUCTASE"/>
    <property type="match status" value="1"/>
</dbReference>
<keyword evidence="4" id="KW-1185">Reference proteome</keyword>
<evidence type="ECO:0000313" key="4">
    <source>
        <dbReference type="Proteomes" id="UP001198402"/>
    </source>
</evidence>
<dbReference type="Pfam" id="PF04784">
    <property type="entry name" value="DUF547"/>
    <property type="match status" value="1"/>
</dbReference>
<dbReference type="Proteomes" id="UP001198402">
    <property type="component" value="Unassembled WGS sequence"/>
</dbReference>
<comment type="caution">
    <text evidence="3">The sequence shown here is derived from an EMBL/GenBank/DDBJ whole genome shotgun (WGS) entry which is preliminary data.</text>
</comment>
<reference evidence="4" key="1">
    <citation type="submission" date="2023-07" db="EMBL/GenBank/DDBJ databases">
        <authorList>
            <person name="Yue Y."/>
        </authorList>
    </citation>
    <scope>NUCLEOTIDE SEQUENCE [LARGE SCALE GENOMIC DNA]</scope>
    <source>
        <strain evidence="4">2Y89</strain>
    </source>
</reference>
<gene>
    <name evidence="3" type="ORF">LBV24_02235</name>
</gene>
<organism evidence="3 4">
    <name type="scientific">Winogradskyella vincentii</name>
    <dbReference type="NCBI Taxonomy" id="2877122"/>
    <lineage>
        <taxon>Bacteria</taxon>
        <taxon>Pseudomonadati</taxon>
        <taxon>Bacteroidota</taxon>
        <taxon>Flavobacteriia</taxon>
        <taxon>Flavobacteriales</taxon>
        <taxon>Flavobacteriaceae</taxon>
        <taxon>Winogradskyella</taxon>
    </lineage>
</organism>
<dbReference type="RefSeq" id="WP_224476959.1">
    <property type="nucleotide sequence ID" value="NZ_JAIUJS010000001.1"/>
</dbReference>
<feature type="chain" id="PRO_5046783859" evidence="1">
    <location>
        <begin position="20"/>
        <end position="297"/>
    </location>
</feature>